<dbReference type="SUPFAM" id="SSF57701">
    <property type="entry name" value="Zn2/Cys6 DNA-binding domain"/>
    <property type="match status" value="1"/>
</dbReference>
<dbReference type="CDD" id="cd00067">
    <property type="entry name" value="GAL4"/>
    <property type="match status" value="1"/>
</dbReference>
<dbReference type="PROSITE" id="PS50048">
    <property type="entry name" value="ZN2_CY6_FUNGAL_2"/>
    <property type="match status" value="1"/>
</dbReference>
<protein>
    <submittedName>
        <fullName evidence="5">Fungal-specific transcription factor domain-containing protein</fullName>
    </submittedName>
</protein>
<accession>A0A8K0W1E4</accession>
<dbReference type="Pfam" id="PF11951">
    <property type="entry name" value="Fungal_trans_2"/>
    <property type="match status" value="1"/>
</dbReference>
<feature type="region of interest" description="Disordered" evidence="3">
    <location>
        <begin position="297"/>
        <end position="321"/>
    </location>
</feature>
<feature type="compositionally biased region" description="Polar residues" evidence="3">
    <location>
        <begin position="1"/>
        <end position="12"/>
    </location>
</feature>
<feature type="region of interest" description="Disordered" evidence="3">
    <location>
        <begin position="97"/>
        <end position="129"/>
    </location>
</feature>
<feature type="domain" description="Zn(2)-C6 fungal-type" evidence="4">
    <location>
        <begin position="61"/>
        <end position="89"/>
    </location>
</feature>
<dbReference type="GO" id="GO:0000976">
    <property type="term" value="F:transcription cis-regulatory region binding"/>
    <property type="evidence" value="ECO:0007669"/>
    <property type="project" value="TreeGrafter"/>
</dbReference>
<dbReference type="AlphaFoldDB" id="A0A8K0W1E4"/>
<feature type="compositionally biased region" description="Polar residues" evidence="3">
    <location>
        <begin position="225"/>
        <end position="238"/>
    </location>
</feature>
<evidence type="ECO:0000313" key="6">
    <source>
        <dbReference type="Proteomes" id="UP000813461"/>
    </source>
</evidence>
<comment type="caution">
    <text evidence="5">The sequence shown here is derived from an EMBL/GenBank/DDBJ whole genome shotgun (WGS) entry which is preliminary data.</text>
</comment>
<gene>
    <name evidence="5" type="ORF">FB567DRAFT_292152</name>
</gene>
<organism evidence="5 6">
    <name type="scientific">Paraphoma chrysanthemicola</name>
    <dbReference type="NCBI Taxonomy" id="798071"/>
    <lineage>
        <taxon>Eukaryota</taxon>
        <taxon>Fungi</taxon>
        <taxon>Dikarya</taxon>
        <taxon>Ascomycota</taxon>
        <taxon>Pezizomycotina</taxon>
        <taxon>Dothideomycetes</taxon>
        <taxon>Pleosporomycetidae</taxon>
        <taxon>Pleosporales</taxon>
        <taxon>Pleosporineae</taxon>
        <taxon>Phaeosphaeriaceae</taxon>
        <taxon>Paraphoma</taxon>
    </lineage>
</organism>
<feature type="region of interest" description="Disordered" evidence="3">
    <location>
        <begin position="203"/>
        <end position="242"/>
    </location>
</feature>
<feature type="compositionally biased region" description="Polar residues" evidence="3">
    <location>
        <begin position="119"/>
        <end position="129"/>
    </location>
</feature>
<dbReference type="InterPro" id="IPR001138">
    <property type="entry name" value="Zn2Cys6_DnaBD"/>
</dbReference>
<dbReference type="GO" id="GO:0005634">
    <property type="term" value="C:nucleus"/>
    <property type="evidence" value="ECO:0007669"/>
    <property type="project" value="UniProtKB-SubCell"/>
</dbReference>
<feature type="compositionally biased region" description="Polar residues" evidence="3">
    <location>
        <begin position="209"/>
        <end position="219"/>
    </location>
</feature>
<evidence type="ECO:0000259" key="4">
    <source>
        <dbReference type="PROSITE" id="PS50048"/>
    </source>
</evidence>
<name>A0A8K0W1E4_9PLEO</name>
<dbReference type="GO" id="GO:0045944">
    <property type="term" value="P:positive regulation of transcription by RNA polymerase II"/>
    <property type="evidence" value="ECO:0007669"/>
    <property type="project" value="TreeGrafter"/>
</dbReference>
<comment type="subcellular location">
    <subcellularLocation>
        <location evidence="1">Nucleus</location>
    </subcellularLocation>
</comment>
<evidence type="ECO:0000256" key="3">
    <source>
        <dbReference type="SAM" id="MobiDB-lite"/>
    </source>
</evidence>
<dbReference type="EMBL" id="JAGMVJ010000005">
    <property type="protein sequence ID" value="KAH7090464.1"/>
    <property type="molecule type" value="Genomic_DNA"/>
</dbReference>
<sequence>MAETLTISSPSYALNAPEPAPKIPTAARTIAPPPPSASKHAPKASETAGVTKRKQSKSRNGCITCKNKRLKCDETKPTCQQCARRAVTCGGYKKDFKWRPFEEPNAPTKPATKARKDSNSTAPTSAPIQIHNTAAFRDQHYGYSDHAQNNWFPNPPQYPTVHHLPLQTSFSQPSYPPADNLYTAPLSSPYLITPQSISPVDSFAPGSLAGSQSTFGSESIRTRQSRPTAPSSVSSGQSPRLVDLLMPGTDLTVPPEEYSSFVSQHEAFYQPTGLTPPAEPIDDEVEEIPRLDPEAWVMRLPSPTPSSASSSSSSDSPDIPMLVQPQFSLASPEHLTRRYDRDTCGVLSVKDGPTENPWRTLVWPLARDCPALYHAIASMTSFHQSKDMPAMRIQGIDHMRNAVHALAAGLQNMRFDAAISTTLVLAFSESWDQHISTGINHIKGAKILINQALVQHRQSPKQGEEWTRLKFLCNTWIYMDVIARLTSADDDENNDVDIVHESIYASGETDSKLDPLMGCAQSLFPIIGRVANLVRKVRRTESNGPSIISQAMHLKSQLEEWAPPSFIEDPEDETTSPHDSIKTARAYQYATLLYLHQAVPEVPSQSSSVLAKKVLCELATVEPRSRSVIVHIYPLMAAGCEVTEQEDRDWVKDRWGLMSSRMRLGILEKTLEVTKEVWCRRDANAAERKMMEEMRSDSFSPDNTLKRDFDNFFDDLQTDGDFCWPEPDQKRRVADSRSSYPVPTQTTTRPTIARGRQASNSDTELLEPEFTVKGRLHWLGVMKDWNWEVLLG</sequence>
<feature type="region of interest" description="Disordered" evidence="3">
    <location>
        <begin position="730"/>
        <end position="762"/>
    </location>
</feature>
<dbReference type="OrthoDB" id="3886144at2759"/>
<evidence type="ECO:0000256" key="2">
    <source>
        <dbReference type="ARBA" id="ARBA00023242"/>
    </source>
</evidence>
<dbReference type="PROSITE" id="PS00463">
    <property type="entry name" value="ZN2_CY6_FUNGAL_1"/>
    <property type="match status" value="1"/>
</dbReference>
<keyword evidence="2" id="KW-0539">Nucleus</keyword>
<dbReference type="Gene3D" id="4.10.240.10">
    <property type="entry name" value="Zn(2)-C6 fungal-type DNA-binding domain"/>
    <property type="match status" value="1"/>
</dbReference>
<dbReference type="SMART" id="SM00066">
    <property type="entry name" value="GAL4"/>
    <property type="match status" value="1"/>
</dbReference>
<feature type="compositionally biased region" description="Polar residues" evidence="3">
    <location>
        <begin position="736"/>
        <end position="750"/>
    </location>
</feature>
<proteinExistence type="predicted"/>
<dbReference type="InterPro" id="IPR021858">
    <property type="entry name" value="Fun_TF"/>
</dbReference>
<evidence type="ECO:0000256" key="1">
    <source>
        <dbReference type="ARBA" id="ARBA00004123"/>
    </source>
</evidence>
<dbReference type="InterPro" id="IPR036864">
    <property type="entry name" value="Zn2-C6_fun-type_DNA-bd_sf"/>
</dbReference>
<feature type="compositionally biased region" description="Low complexity" evidence="3">
    <location>
        <begin position="305"/>
        <end position="317"/>
    </location>
</feature>
<keyword evidence="6" id="KW-1185">Reference proteome</keyword>
<dbReference type="GO" id="GO:0008270">
    <property type="term" value="F:zinc ion binding"/>
    <property type="evidence" value="ECO:0007669"/>
    <property type="project" value="InterPro"/>
</dbReference>
<dbReference type="GO" id="GO:0000981">
    <property type="term" value="F:DNA-binding transcription factor activity, RNA polymerase II-specific"/>
    <property type="evidence" value="ECO:0007669"/>
    <property type="project" value="InterPro"/>
</dbReference>
<feature type="region of interest" description="Disordered" evidence="3">
    <location>
        <begin position="1"/>
        <end position="60"/>
    </location>
</feature>
<dbReference type="PANTHER" id="PTHR37534:SF47">
    <property type="entry name" value="ZN(2)-C6 FUNGAL-TYPE DOMAIN-CONTAINING PROTEIN"/>
    <property type="match status" value="1"/>
</dbReference>
<reference evidence="5" key="1">
    <citation type="journal article" date="2021" name="Nat. Commun.">
        <title>Genetic determinants of endophytism in the Arabidopsis root mycobiome.</title>
        <authorList>
            <person name="Mesny F."/>
            <person name="Miyauchi S."/>
            <person name="Thiergart T."/>
            <person name="Pickel B."/>
            <person name="Atanasova L."/>
            <person name="Karlsson M."/>
            <person name="Huettel B."/>
            <person name="Barry K.W."/>
            <person name="Haridas S."/>
            <person name="Chen C."/>
            <person name="Bauer D."/>
            <person name="Andreopoulos W."/>
            <person name="Pangilinan J."/>
            <person name="LaButti K."/>
            <person name="Riley R."/>
            <person name="Lipzen A."/>
            <person name="Clum A."/>
            <person name="Drula E."/>
            <person name="Henrissat B."/>
            <person name="Kohler A."/>
            <person name="Grigoriev I.V."/>
            <person name="Martin F.M."/>
            <person name="Hacquard S."/>
        </authorList>
    </citation>
    <scope>NUCLEOTIDE SEQUENCE</scope>
    <source>
        <strain evidence="5">MPI-SDFR-AT-0120</strain>
    </source>
</reference>
<dbReference type="Pfam" id="PF00172">
    <property type="entry name" value="Zn_clus"/>
    <property type="match status" value="1"/>
</dbReference>
<evidence type="ECO:0000313" key="5">
    <source>
        <dbReference type="EMBL" id="KAH7090464.1"/>
    </source>
</evidence>
<dbReference type="PANTHER" id="PTHR37534">
    <property type="entry name" value="TRANSCRIPTIONAL ACTIVATOR PROTEIN UGA3"/>
    <property type="match status" value="1"/>
</dbReference>
<dbReference type="Proteomes" id="UP000813461">
    <property type="component" value="Unassembled WGS sequence"/>
</dbReference>